<sequence>MEKAILKTLIYADIFDYPLTIFEIHKWLIGRKVSLRQVEKALGRLSQESRVKSQGGYYFLPKRDGLVVKRTRREKQSEKYLRKAQVLSSLLKLIPWVKLVGVSGGLAMENASKRDDIDLFIVTSKNRLWISRLLALGLLSLTGQRRKVGYFGRKIAGKLCINTLLEEDRLAQRNKDIYLAHEILQMKVLWQRDGIYSKYLLDNEWTFKFLPNWVSPDTSLRGALATKQSRLPRSQSSLAMTIVENIAKWFQLKIMRKPQGMERIEDGALYFHPNDIRPKVLSGYQRKLKRIINP</sequence>
<organism evidence="1 2">
    <name type="scientific">Candidatus Daviesbacteria bacterium RIFCSPLOWO2_01_FULL_39_12</name>
    <dbReference type="NCBI Taxonomy" id="1797785"/>
    <lineage>
        <taxon>Bacteria</taxon>
        <taxon>Candidatus Daviesiibacteriota</taxon>
    </lineage>
</organism>
<evidence type="ECO:0000313" key="2">
    <source>
        <dbReference type="Proteomes" id="UP000178565"/>
    </source>
</evidence>
<evidence type="ECO:0008006" key="3">
    <source>
        <dbReference type="Google" id="ProtNLM"/>
    </source>
</evidence>
<name>A0A1F5KSG1_9BACT</name>
<comment type="caution">
    <text evidence="1">The sequence shown here is derived from an EMBL/GenBank/DDBJ whole genome shotgun (WGS) entry which is preliminary data.</text>
</comment>
<evidence type="ECO:0000313" key="1">
    <source>
        <dbReference type="EMBL" id="OGE43877.1"/>
    </source>
</evidence>
<dbReference type="AlphaFoldDB" id="A0A1F5KSG1"/>
<gene>
    <name evidence="1" type="ORF">A3B45_02500</name>
</gene>
<dbReference type="Proteomes" id="UP000178565">
    <property type="component" value="Unassembled WGS sequence"/>
</dbReference>
<proteinExistence type="predicted"/>
<reference evidence="1 2" key="1">
    <citation type="journal article" date="2016" name="Nat. Commun.">
        <title>Thousands of microbial genomes shed light on interconnected biogeochemical processes in an aquifer system.</title>
        <authorList>
            <person name="Anantharaman K."/>
            <person name="Brown C.T."/>
            <person name="Hug L.A."/>
            <person name="Sharon I."/>
            <person name="Castelle C.J."/>
            <person name="Probst A.J."/>
            <person name="Thomas B.C."/>
            <person name="Singh A."/>
            <person name="Wilkins M.J."/>
            <person name="Karaoz U."/>
            <person name="Brodie E.L."/>
            <person name="Williams K.H."/>
            <person name="Hubbard S.S."/>
            <person name="Banfield J.F."/>
        </authorList>
    </citation>
    <scope>NUCLEOTIDE SEQUENCE [LARGE SCALE GENOMIC DNA]</scope>
</reference>
<dbReference type="EMBL" id="MFDM01000011">
    <property type="protein sequence ID" value="OGE43877.1"/>
    <property type="molecule type" value="Genomic_DNA"/>
</dbReference>
<protein>
    <recommendedName>
        <fullName evidence="3">Polymerase nucleotidyl transferase domain-containing protein</fullName>
    </recommendedName>
</protein>
<accession>A0A1F5KSG1</accession>
<dbReference type="STRING" id="1797785.A3B45_02500"/>